<dbReference type="PRINTS" id="PR01438">
    <property type="entry name" value="UNVRSLSTRESS"/>
</dbReference>
<reference evidence="3 4" key="1">
    <citation type="journal article" date="2017" name="Int. J. Syst. Evol. Microbiol.">
        <title>Mucilaginibacterpsychrotolerans sp. nov., isolated from peatlands.</title>
        <authorList>
            <person name="Deng Y."/>
            <person name="Shen L."/>
            <person name="Xu B."/>
            <person name="Liu Y."/>
            <person name="Gu Z."/>
            <person name="Liu H."/>
            <person name="Zhou Y."/>
        </authorList>
    </citation>
    <scope>NUCLEOTIDE SEQUENCE [LARGE SCALE GENOMIC DNA]</scope>
    <source>
        <strain evidence="3 4">NH7-4</strain>
    </source>
</reference>
<dbReference type="SUPFAM" id="SSF52402">
    <property type="entry name" value="Adenine nucleotide alpha hydrolases-like"/>
    <property type="match status" value="2"/>
</dbReference>
<accession>A0A4Y8SE29</accession>
<feature type="domain" description="UspA" evidence="2">
    <location>
        <begin position="1"/>
        <end position="149"/>
    </location>
</feature>
<dbReference type="RefSeq" id="WP_133231131.1">
    <property type="nucleotide sequence ID" value="NZ_SOZE01000011.1"/>
</dbReference>
<dbReference type="PANTHER" id="PTHR46268">
    <property type="entry name" value="STRESS RESPONSE PROTEIN NHAX"/>
    <property type="match status" value="1"/>
</dbReference>
<dbReference type="InterPro" id="IPR006016">
    <property type="entry name" value="UspA"/>
</dbReference>
<dbReference type="Gene3D" id="3.40.50.620">
    <property type="entry name" value="HUPs"/>
    <property type="match status" value="2"/>
</dbReference>
<dbReference type="AlphaFoldDB" id="A0A4Y8SE29"/>
<gene>
    <name evidence="3" type="ORF">E2R66_13055</name>
</gene>
<name>A0A4Y8SE29_9SPHI</name>
<dbReference type="OrthoDB" id="789733at2"/>
<keyword evidence="4" id="KW-1185">Reference proteome</keyword>
<organism evidence="3 4">
    <name type="scientific">Mucilaginibacter psychrotolerans</name>
    <dbReference type="NCBI Taxonomy" id="1524096"/>
    <lineage>
        <taxon>Bacteria</taxon>
        <taxon>Pseudomonadati</taxon>
        <taxon>Bacteroidota</taxon>
        <taxon>Sphingobacteriia</taxon>
        <taxon>Sphingobacteriales</taxon>
        <taxon>Sphingobacteriaceae</taxon>
        <taxon>Mucilaginibacter</taxon>
    </lineage>
</organism>
<proteinExistence type="inferred from homology"/>
<evidence type="ECO:0000259" key="2">
    <source>
        <dbReference type="Pfam" id="PF00582"/>
    </source>
</evidence>
<protein>
    <submittedName>
        <fullName evidence="3">Universal stress protein</fullName>
    </submittedName>
</protein>
<evidence type="ECO:0000256" key="1">
    <source>
        <dbReference type="ARBA" id="ARBA00008791"/>
    </source>
</evidence>
<dbReference type="PANTHER" id="PTHR46268:SF6">
    <property type="entry name" value="UNIVERSAL STRESS PROTEIN UP12"/>
    <property type="match status" value="1"/>
</dbReference>
<dbReference type="CDD" id="cd00293">
    <property type="entry name" value="USP-like"/>
    <property type="match status" value="2"/>
</dbReference>
<evidence type="ECO:0000313" key="3">
    <source>
        <dbReference type="EMBL" id="TFF37353.1"/>
    </source>
</evidence>
<dbReference type="InterPro" id="IPR006015">
    <property type="entry name" value="Universal_stress_UspA"/>
</dbReference>
<comment type="caution">
    <text evidence="3">The sequence shown here is derived from an EMBL/GenBank/DDBJ whole genome shotgun (WGS) entry which is preliminary data.</text>
</comment>
<dbReference type="Proteomes" id="UP000297540">
    <property type="component" value="Unassembled WGS sequence"/>
</dbReference>
<comment type="similarity">
    <text evidence="1">Belongs to the universal stress protein A family.</text>
</comment>
<dbReference type="Pfam" id="PF00582">
    <property type="entry name" value="Usp"/>
    <property type="match status" value="1"/>
</dbReference>
<sequence length="286" mass="32306">MKKLLLLTDFSDHAEHAAENALYLCTKMQTALTIYHSFQAFPLVAYENGGPYLTEFSDAYAAETNERMARFLSKTKVFAEENFEGIEIPIEHISEDGDLGANLAKLLANADYELVIMGSGSSDYLDQLLGGSETQSVIIHSNRPILIIPLQSNLKQLKKVVFATDYNEKDFHAINYLVDMAGLLSFEIQVLHVDTFGDNPDKKWKEEVELKRFAGGLNFPGITYHSIWGKEVIPRLNKYCDESGADLLAMVHYHQGFFSKLFGLSSTRKEVRNQKQPLLIFPPKFI</sequence>
<evidence type="ECO:0000313" key="4">
    <source>
        <dbReference type="Proteomes" id="UP000297540"/>
    </source>
</evidence>
<dbReference type="EMBL" id="SOZE01000011">
    <property type="protein sequence ID" value="TFF37353.1"/>
    <property type="molecule type" value="Genomic_DNA"/>
</dbReference>
<dbReference type="InterPro" id="IPR014729">
    <property type="entry name" value="Rossmann-like_a/b/a_fold"/>
</dbReference>